<dbReference type="EMBL" id="AY338405">
    <property type="protein sequence ID" value="AAQ95707.1"/>
    <property type="molecule type" value="Genomic_DNA"/>
</dbReference>
<name>Q6VMK6_9GAMM</name>
<sequence>PLDPSYPDSRLEYMLSDAQLELVLTTTVASSHLPSGNFEHVYLDDLQTLKEINAQSDTWLTNDDTGVTNNNLAYIIY</sequence>
<feature type="non-terminal residue" evidence="1">
    <location>
        <position position="1"/>
    </location>
</feature>
<dbReference type="Gene3D" id="3.40.50.980">
    <property type="match status" value="1"/>
</dbReference>
<dbReference type="SUPFAM" id="SSF56801">
    <property type="entry name" value="Acetyl-CoA synthetase-like"/>
    <property type="match status" value="1"/>
</dbReference>
<accession>Q6VMK6</accession>
<organism evidence="1">
    <name type="scientific">Pseudoalteromonas sp. TAB 4.2</name>
    <dbReference type="NCBI Taxonomy" id="248084"/>
    <lineage>
        <taxon>Bacteria</taxon>
        <taxon>Pseudomonadati</taxon>
        <taxon>Pseudomonadota</taxon>
        <taxon>Gammaproteobacteria</taxon>
        <taxon>Alteromonadales</taxon>
        <taxon>Pseudoalteromonadaceae</taxon>
        <taxon>Pseudoalteromonas</taxon>
    </lineage>
</organism>
<dbReference type="AlphaFoldDB" id="Q6VMK6"/>
<reference evidence="1" key="1">
    <citation type="submission" date="2003-07" db="EMBL/GenBank/DDBJ databases">
        <title>Characterization of secondary metabolites from a coral-associated Pseudoaltermonas species.</title>
        <authorList>
            <person name="Radjasa O.K."/>
            <person name="Brinkhoff T."/>
            <person name="Harrison P."/>
            <person name="Liscombe D.K."/>
            <person name="Martens T."/>
            <person name="Risk M.J."/>
            <person name="Sabdono A."/>
            <person name="Simon M."/>
        </authorList>
    </citation>
    <scope>NUCLEOTIDE SEQUENCE</scope>
    <source>
        <strain evidence="1">TAB 4.2</strain>
    </source>
</reference>
<protein>
    <submittedName>
        <fullName evidence="1">Putative peptide synthetase</fullName>
    </submittedName>
</protein>
<proteinExistence type="predicted"/>
<feature type="non-terminal residue" evidence="1">
    <location>
        <position position="77"/>
    </location>
</feature>
<evidence type="ECO:0000313" key="1">
    <source>
        <dbReference type="EMBL" id="AAQ95707.1"/>
    </source>
</evidence>